<organism evidence="1 2">
    <name type="scientific">Ramlibacter pallidus</name>
    <dbReference type="NCBI Taxonomy" id="2780087"/>
    <lineage>
        <taxon>Bacteria</taxon>
        <taxon>Pseudomonadati</taxon>
        <taxon>Pseudomonadota</taxon>
        <taxon>Betaproteobacteria</taxon>
        <taxon>Burkholderiales</taxon>
        <taxon>Comamonadaceae</taxon>
        <taxon>Ramlibacter</taxon>
    </lineage>
</organism>
<evidence type="ECO:0000313" key="1">
    <source>
        <dbReference type="EMBL" id="MBE7366977.1"/>
    </source>
</evidence>
<comment type="caution">
    <text evidence="1">The sequence shown here is derived from an EMBL/GenBank/DDBJ whole genome shotgun (WGS) entry which is preliminary data.</text>
</comment>
<evidence type="ECO:0000313" key="2">
    <source>
        <dbReference type="Proteomes" id="UP000806285"/>
    </source>
</evidence>
<accession>A0ABR9S1R0</accession>
<keyword evidence="2" id="KW-1185">Reference proteome</keyword>
<gene>
    <name evidence="1" type="ORF">IM787_05355</name>
</gene>
<dbReference type="EMBL" id="JADDIV010000002">
    <property type="protein sequence ID" value="MBE7366977.1"/>
    <property type="molecule type" value="Genomic_DNA"/>
</dbReference>
<dbReference type="Proteomes" id="UP000806285">
    <property type="component" value="Unassembled WGS sequence"/>
</dbReference>
<reference evidence="1 2" key="1">
    <citation type="submission" date="2020-10" db="EMBL/GenBank/DDBJ databases">
        <title>Ramlibacter sp. HM2 16S ribosomal RNA gene Genome sequencing and assembly.</title>
        <authorList>
            <person name="Kang M."/>
        </authorList>
    </citation>
    <scope>NUCLEOTIDE SEQUENCE [LARGE SCALE GENOMIC DNA]</scope>
    <source>
        <strain evidence="1 2">HM2</strain>
    </source>
</reference>
<dbReference type="RefSeq" id="WP_193675621.1">
    <property type="nucleotide sequence ID" value="NZ_JADDIV010000002.1"/>
</dbReference>
<protein>
    <submittedName>
        <fullName evidence="1">Uncharacterized protein</fullName>
    </submittedName>
</protein>
<proteinExistence type="predicted"/>
<sequence length="54" mass="5806">MKAKVALLADPQSRQEALALVLLSAAALVLPSMDQCTRGPSITAMVLTNLHWFI</sequence>
<name>A0ABR9S1R0_9BURK</name>